<sequence length="698" mass="78797">MVKKRVPQSSTQQIEVFSKKRKKEESVPETTQTGDRPSAIQESLEAAGVTVGRKTQRDRLLGLLSRHVIKKMPRMSGRLVPDITRKRSDKNTPFEEIPDVEIPSQPSGDGPNFSLFANSDLVEMIRGVGVDAADFDRTNLIKTCKTYSELIVIPDRLQKFIFENSTPSEPKEKSSRDNSQQPAAGPSVPSVQSLKTTRSNKTRVRLTKRRSPKPKKYSGKGKLKASESDDYDPSISDSNNSNTSDPDSSQASDEEIISRKTSKPKGTKSSKSNFTSGKEDPGPTSQDESECLNPENPSKNESDKLETGSAEWLLQKIYKLEAHNARTDRRLEAMSERFEMMTDVINKQIGTRSPKTSGTKPRGGETSARIRFHIETMFGQKEHEKNLPDPATETERSTWMCDIEPASINIDQDAPPSQNSPFQPVDPCFPYPNGPGHKDSTPQQLSIIWNMMQAVGVSSFRPDFSEPPQSQPNKWLWDLALKIFIKLVECGEYTGVPLQNDNRDFIKKCLYTHALSLKKRYQNENWEEERRKTTNNEVRRTARLRYLRRLREKIVLTHQALWPLSKIITVACSDDETDYEPTSSTEAQQGPGRPCRVRNLEWRSKELEHICILLDGSKVKNDSSTPGKNKSPKQSGRPNRPRSRGEDRPVTHTSVPPGLPIDCYSKRWLQSLSPLERSELGISSKAILKDLLPIVERL</sequence>
<accession>F4R3Z4</accession>
<name>F4R3Z4_MELLP</name>
<protein>
    <submittedName>
        <fullName evidence="2">Uncharacterized protein</fullName>
    </submittedName>
</protein>
<dbReference type="InParanoid" id="F4R3Z4"/>
<gene>
    <name evidence="2" type="ORF">MELLADRAFT_86952</name>
</gene>
<dbReference type="KEGG" id="mlr:MELLADRAFT_86952"/>
<feature type="compositionally biased region" description="Low complexity" evidence="1">
    <location>
        <begin position="233"/>
        <end position="249"/>
    </location>
</feature>
<dbReference type="VEuPathDB" id="FungiDB:MELLADRAFT_86952"/>
<feature type="region of interest" description="Disordered" evidence="1">
    <location>
        <begin position="618"/>
        <end position="658"/>
    </location>
</feature>
<evidence type="ECO:0000256" key="1">
    <source>
        <dbReference type="SAM" id="MobiDB-lite"/>
    </source>
</evidence>
<organism evidence="3">
    <name type="scientific">Melampsora larici-populina (strain 98AG31 / pathotype 3-4-7)</name>
    <name type="common">Poplar leaf rust fungus</name>
    <dbReference type="NCBI Taxonomy" id="747676"/>
    <lineage>
        <taxon>Eukaryota</taxon>
        <taxon>Fungi</taxon>
        <taxon>Dikarya</taxon>
        <taxon>Basidiomycota</taxon>
        <taxon>Pucciniomycotina</taxon>
        <taxon>Pucciniomycetes</taxon>
        <taxon>Pucciniales</taxon>
        <taxon>Melampsoraceae</taxon>
        <taxon>Melampsora</taxon>
    </lineage>
</organism>
<feature type="compositionally biased region" description="Polar residues" evidence="1">
    <location>
        <begin position="622"/>
        <end position="637"/>
    </location>
</feature>
<reference evidence="3" key="1">
    <citation type="journal article" date="2011" name="Proc. Natl. Acad. Sci. U.S.A.">
        <title>Obligate biotrophy features unraveled by the genomic analysis of rust fungi.</title>
        <authorList>
            <person name="Duplessis S."/>
            <person name="Cuomo C.A."/>
            <person name="Lin Y.-C."/>
            <person name="Aerts A."/>
            <person name="Tisserant E."/>
            <person name="Veneault-Fourrey C."/>
            <person name="Joly D.L."/>
            <person name="Hacquard S."/>
            <person name="Amselem J."/>
            <person name="Cantarel B.L."/>
            <person name="Chiu R."/>
            <person name="Coutinho P.M."/>
            <person name="Feau N."/>
            <person name="Field M."/>
            <person name="Frey P."/>
            <person name="Gelhaye E."/>
            <person name="Goldberg J."/>
            <person name="Grabherr M.G."/>
            <person name="Kodira C.D."/>
            <person name="Kohler A."/>
            <person name="Kuees U."/>
            <person name="Lindquist E.A."/>
            <person name="Lucas S.M."/>
            <person name="Mago R."/>
            <person name="Mauceli E."/>
            <person name="Morin E."/>
            <person name="Murat C."/>
            <person name="Pangilinan J.L."/>
            <person name="Park R."/>
            <person name="Pearson M."/>
            <person name="Quesneville H."/>
            <person name="Rouhier N."/>
            <person name="Sakthikumar S."/>
            <person name="Salamov A.A."/>
            <person name="Schmutz J."/>
            <person name="Selles B."/>
            <person name="Shapiro H."/>
            <person name="Tanguay P."/>
            <person name="Tuskan G.A."/>
            <person name="Henrissat B."/>
            <person name="Van de Peer Y."/>
            <person name="Rouze P."/>
            <person name="Ellis J.G."/>
            <person name="Dodds P.N."/>
            <person name="Schein J.E."/>
            <person name="Zhong S."/>
            <person name="Hamelin R.C."/>
            <person name="Grigoriev I.V."/>
            <person name="Szabo L.J."/>
            <person name="Martin F."/>
        </authorList>
    </citation>
    <scope>NUCLEOTIDE SEQUENCE [LARGE SCALE GENOMIC DNA]</scope>
    <source>
        <strain evidence="3">98AG31 / pathotype 3-4-7</strain>
    </source>
</reference>
<dbReference type="GeneID" id="18934346"/>
<evidence type="ECO:0000313" key="3">
    <source>
        <dbReference type="Proteomes" id="UP000001072"/>
    </source>
</evidence>
<dbReference type="HOGENOM" id="CLU_007152_1_0_1"/>
<dbReference type="EMBL" id="GL883090">
    <property type="protein sequence ID" value="EGG12708.1"/>
    <property type="molecule type" value="Genomic_DNA"/>
</dbReference>
<feature type="compositionally biased region" description="Basic residues" evidence="1">
    <location>
        <begin position="198"/>
        <end position="223"/>
    </location>
</feature>
<feature type="region of interest" description="Disordered" evidence="1">
    <location>
        <begin position="1"/>
        <end position="40"/>
    </location>
</feature>
<feature type="region of interest" description="Disordered" evidence="1">
    <location>
        <begin position="86"/>
        <end position="112"/>
    </location>
</feature>
<keyword evidence="3" id="KW-1185">Reference proteome</keyword>
<feature type="region of interest" description="Disordered" evidence="1">
    <location>
        <begin position="166"/>
        <end position="307"/>
    </location>
</feature>
<dbReference type="RefSeq" id="XP_007403646.1">
    <property type="nucleotide sequence ID" value="XM_007403584.1"/>
</dbReference>
<dbReference type="Proteomes" id="UP000001072">
    <property type="component" value="Unassembled WGS sequence"/>
</dbReference>
<evidence type="ECO:0000313" key="2">
    <source>
        <dbReference type="EMBL" id="EGG12708.1"/>
    </source>
</evidence>
<proteinExistence type="predicted"/>
<dbReference type="AlphaFoldDB" id="F4R3Z4"/>
<dbReference type="OrthoDB" id="2507381at2759"/>